<comment type="caution">
    <text evidence="2">The sequence shown here is derived from an EMBL/GenBank/DDBJ whole genome shotgun (WGS) entry which is preliminary data.</text>
</comment>
<dbReference type="InterPro" id="IPR016181">
    <property type="entry name" value="Acyl_CoA_acyltransferase"/>
</dbReference>
<dbReference type="EMBL" id="JAAMFI010000001">
    <property type="protein sequence ID" value="MBS9334634.1"/>
    <property type="molecule type" value="Genomic_DNA"/>
</dbReference>
<dbReference type="Gene3D" id="3.40.630.30">
    <property type="match status" value="1"/>
</dbReference>
<dbReference type="Pfam" id="PF13673">
    <property type="entry name" value="Acetyltransf_10"/>
    <property type="match status" value="1"/>
</dbReference>
<dbReference type="CDD" id="cd04301">
    <property type="entry name" value="NAT_SF"/>
    <property type="match status" value="1"/>
</dbReference>
<reference evidence="2 3" key="1">
    <citation type="submission" date="2020-02" db="EMBL/GenBank/DDBJ databases">
        <title>Fructobacillus sp. isolated from paper mulberry of Taiwan.</title>
        <authorList>
            <person name="Lin S.-T."/>
        </authorList>
    </citation>
    <scope>NUCLEOTIDE SEQUENCE [LARGE SCALE GENOMIC DNA]</scope>
    <source>
        <strain evidence="2 3">M1-10</strain>
    </source>
</reference>
<dbReference type="PROSITE" id="PS51186">
    <property type="entry name" value="GNAT"/>
    <property type="match status" value="1"/>
</dbReference>
<sequence>MWICKKLNQLTAEEFYSMEKLRIDTFVVEQGIQYKDLDETDKVAYHLGYLENDQCLAYARIFQDNHQVHFGRVASSSAVRGQGYGRQLMQQILTFCEESWPNLPIEIEAQHQVVSLYQKFGFQTVGQPFILEGIVHQKMIKQ</sequence>
<proteinExistence type="predicted"/>
<protein>
    <submittedName>
        <fullName evidence="2">GNAT family N-acetyltransferase</fullName>
    </submittedName>
</protein>
<organism evidence="2 3">
    <name type="scientific">Fructobacillus papyriferae</name>
    <dbReference type="NCBI Taxonomy" id="2713171"/>
    <lineage>
        <taxon>Bacteria</taxon>
        <taxon>Bacillati</taxon>
        <taxon>Bacillota</taxon>
        <taxon>Bacilli</taxon>
        <taxon>Lactobacillales</taxon>
        <taxon>Lactobacillaceae</taxon>
        <taxon>Fructobacillus</taxon>
    </lineage>
</organism>
<evidence type="ECO:0000313" key="2">
    <source>
        <dbReference type="EMBL" id="MBS9334634.1"/>
    </source>
</evidence>
<feature type="domain" description="N-acetyltransferase" evidence="1">
    <location>
        <begin position="5"/>
        <end position="142"/>
    </location>
</feature>
<gene>
    <name evidence="2" type="ORF">G6R27_01110</name>
</gene>
<evidence type="ECO:0000259" key="1">
    <source>
        <dbReference type="PROSITE" id="PS51186"/>
    </source>
</evidence>
<accession>A0ABS5QQL8</accession>
<dbReference type="SUPFAM" id="SSF55729">
    <property type="entry name" value="Acyl-CoA N-acyltransferases (Nat)"/>
    <property type="match status" value="1"/>
</dbReference>
<dbReference type="RefSeq" id="WP_213819248.1">
    <property type="nucleotide sequence ID" value="NZ_JAAMFI010000001.1"/>
</dbReference>
<keyword evidence="3" id="KW-1185">Reference proteome</keyword>
<dbReference type="Proteomes" id="UP001519418">
    <property type="component" value="Unassembled WGS sequence"/>
</dbReference>
<evidence type="ECO:0000313" key="3">
    <source>
        <dbReference type="Proteomes" id="UP001519418"/>
    </source>
</evidence>
<name>A0ABS5QQL8_9LACO</name>
<dbReference type="InterPro" id="IPR000182">
    <property type="entry name" value="GNAT_dom"/>
</dbReference>